<dbReference type="InterPro" id="IPR009091">
    <property type="entry name" value="RCC1/BLIP-II"/>
</dbReference>
<evidence type="ECO:0000313" key="5">
    <source>
        <dbReference type="Proteomes" id="UP001472866"/>
    </source>
</evidence>
<keyword evidence="4" id="KW-0675">Receptor</keyword>
<keyword evidence="5" id="KW-1185">Reference proteome</keyword>
<name>A0AAX4PHC0_9CHLO</name>
<evidence type="ECO:0000259" key="3">
    <source>
        <dbReference type="Pfam" id="PF25390"/>
    </source>
</evidence>
<proteinExistence type="predicted"/>
<dbReference type="Proteomes" id="UP001472866">
    <property type="component" value="Chromosome 13"/>
</dbReference>
<dbReference type="SUPFAM" id="SSF50985">
    <property type="entry name" value="RCC1/BLIP-II"/>
    <property type="match status" value="1"/>
</dbReference>
<dbReference type="PROSITE" id="PS00626">
    <property type="entry name" value="RCC1_2"/>
    <property type="match status" value="3"/>
</dbReference>
<feature type="repeat" description="RCC1" evidence="2">
    <location>
        <begin position="430"/>
        <end position="489"/>
    </location>
</feature>
<dbReference type="Pfam" id="PF25390">
    <property type="entry name" value="WD40_RLD"/>
    <property type="match status" value="1"/>
</dbReference>
<feature type="repeat" description="RCC1" evidence="2">
    <location>
        <begin position="26"/>
        <end position="76"/>
    </location>
</feature>
<dbReference type="Pfam" id="PF00415">
    <property type="entry name" value="RCC1"/>
    <property type="match status" value="2"/>
</dbReference>
<evidence type="ECO:0000256" key="2">
    <source>
        <dbReference type="PROSITE-ProRule" id="PRU00235"/>
    </source>
</evidence>
<keyword evidence="1" id="KW-0677">Repeat</keyword>
<dbReference type="PANTHER" id="PTHR22870">
    <property type="entry name" value="REGULATOR OF CHROMOSOME CONDENSATION"/>
    <property type="match status" value="1"/>
</dbReference>
<dbReference type="InterPro" id="IPR058923">
    <property type="entry name" value="RCC1-like_dom"/>
</dbReference>
<feature type="repeat" description="RCC1" evidence="2">
    <location>
        <begin position="189"/>
        <end position="269"/>
    </location>
</feature>
<gene>
    <name evidence="4" type="ORF">HKI87_13g72870</name>
</gene>
<evidence type="ECO:0000313" key="4">
    <source>
        <dbReference type="EMBL" id="WZN65725.1"/>
    </source>
</evidence>
<dbReference type="PROSITE" id="PS50012">
    <property type="entry name" value="RCC1_3"/>
    <property type="match status" value="6"/>
</dbReference>
<dbReference type="AlphaFoldDB" id="A0AAX4PHC0"/>
<feature type="repeat" description="RCC1" evidence="2">
    <location>
        <begin position="77"/>
        <end position="135"/>
    </location>
</feature>
<feature type="domain" description="RCC1-like" evidence="3">
    <location>
        <begin position="27"/>
        <end position="354"/>
    </location>
</feature>
<evidence type="ECO:0000256" key="1">
    <source>
        <dbReference type="ARBA" id="ARBA00022737"/>
    </source>
</evidence>
<feature type="repeat" description="RCC1" evidence="2">
    <location>
        <begin position="136"/>
        <end position="186"/>
    </location>
</feature>
<reference evidence="4 5" key="1">
    <citation type="submission" date="2024-03" db="EMBL/GenBank/DDBJ databases">
        <title>Complete genome sequence of the green alga Chloropicon roscoffensis RCC1871.</title>
        <authorList>
            <person name="Lemieux C."/>
            <person name="Pombert J.-F."/>
            <person name="Otis C."/>
            <person name="Turmel M."/>
        </authorList>
    </citation>
    <scope>NUCLEOTIDE SEQUENCE [LARGE SCALE GENOMIC DNA]</scope>
    <source>
        <strain evidence="4 5">RCC1871</strain>
    </source>
</reference>
<dbReference type="InterPro" id="IPR000408">
    <property type="entry name" value="Reg_chr_condens"/>
</dbReference>
<dbReference type="PRINTS" id="PR00633">
    <property type="entry name" value="RCCNDNSATION"/>
</dbReference>
<dbReference type="Gene3D" id="2.130.10.30">
    <property type="entry name" value="Regulator of chromosome condensation 1/beta-lactamase-inhibitor protein II"/>
    <property type="match status" value="3"/>
</dbReference>
<accession>A0AAX4PHC0</accession>
<dbReference type="InterPro" id="IPR051210">
    <property type="entry name" value="Ub_ligase/GEF_domain"/>
</dbReference>
<dbReference type="PANTHER" id="PTHR22870:SF365">
    <property type="entry name" value="REGULATOR OF CHROMOSOME CONDENSATION (CELL CYCLE REGULATORY PROTEIN)-RELATED"/>
    <property type="match status" value="1"/>
</dbReference>
<dbReference type="EMBL" id="CP151513">
    <property type="protein sequence ID" value="WZN65725.1"/>
    <property type="molecule type" value="Genomic_DNA"/>
</dbReference>
<organism evidence="4 5">
    <name type="scientific">Chloropicon roscoffensis</name>
    <dbReference type="NCBI Taxonomy" id="1461544"/>
    <lineage>
        <taxon>Eukaryota</taxon>
        <taxon>Viridiplantae</taxon>
        <taxon>Chlorophyta</taxon>
        <taxon>Chloropicophyceae</taxon>
        <taxon>Chloropicales</taxon>
        <taxon>Chloropicaceae</taxon>
        <taxon>Chloropicon</taxon>
    </lineage>
</organism>
<feature type="repeat" description="RCC1" evidence="2">
    <location>
        <begin position="369"/>
        <end position="429"/>
    </location>
</feature>
<sequence length="489" mass="50552">MLMSALRRGVALSSSRFCASLLRHGYRVLAFGQGNSGALGLGDLLDSHDPALVVDLPDDVVSIACGHFHSVAVTGDGEVFTWGRNNEGQLGHGGQSDFNPNVCDLPRRASEGEMAGARVREASASGVCTFAVAEDGRAFSWGSSKRGQLGLGAGVFSSMEPAQIACRLPLRTISAGWGHAVAIANTELGELVSWGYPVHGRLGYGHSEIGQQSQQEAPQGAANAPGMSAEEGEMAAACVWQPREVGRLSGIKIVGAACGADHTIVVTEWGAVFAFGDNSMFQLGSDLLEGSGAMQDLLQGEPSLSAEMSMGGGGGLHRTDSLGSGASEVIQSVLFPIPVRVGQVATGYAHTLCLASRADPSDPSFGEVGCLLSWGWDTASQLGHDGAAFDGLLGVRPAFVQGFEGVGAVMADPVKVAAGRVHSAALTRGGDLYTWGSSKNGRLGFDCLSSSETVGATAVPQKVELPEELGVRRIVDVACGYDHTLLLVE</sequence>
<protein>
    <submittedName>
        <fullName evidence="4">Ultraviolet-B receptor UVR8</fullName>
    </submittedName>
</protein>